<feature type="active site" description="Proton acceptor" evidence="10">
    <location>
        <position position="313"/>
    </location>
</feature>
<evidence type="ECO:0000313" key="11">
    <source>
        <dbReference type="EMBL" id="RGK54919.1"/>
    </source>
</evidence>
<dbReference type="SUPFAM" id="SSF52733">
    <property type="entry name" value="Nicotinate mononucleotide:5,6-dimethylbenzimidazole phosphoribosyltransferase (CobT)"/>
    <property type="match status" value="1"/>
</dbReference>
<dbReference type="UniPathway" id="UPA00061">
    <property type="reaction ID" value="UER00516"/>
</dbReference>
<dbReference type="AlphaFoldDB" id="A0A3E4MYU1"/>
<reference evidence="11 12" key="1">
    <citation type="submission" date="2018-08" db="EMBL/GenBank/DDBJ databases">
        <title>A genome reference for cultivated species of the human gut microbiota.</title>
        <authorList>
            <person name="Zou Y."/>
            <person name="Xue W."/>
            <person name="Luo G."/>
        </authorList>
    </citation>
    <scope>NUCLEOTIDE SEQUENCE [LARGE SCALE GENOMIC DNA]</scope>
    <source>
        <strain evidence="11 12">TF10-3AC</strain>
    </source>
</reference>
<sequence length="346" mass="38017">MRKFTIAPIACSELEQAAREKIDNLTKPKGSLGRLEELALQVCMIQQTLSPSLNNPYNLLFAADHGIVEEKVSASPKEITWQQISNFLHGGAGINFLCRQHGFRLEIIDAGVDYDLPYEKGIIDMKVRRGTRNFLHEDAMTPEEMNLCLERGAQCVDRIHAAGCNVVSFGEMGVGNTSASSLWMSCLTGIPLEQCVGAGSGLYGEAMTHKFRVLQQALQHFSGEHTVEEILCRFGGLEMMMAVGGMLRAAELRMVILVDGFIMTNCILAASRLCPDVLSYAVFGHQGDESGHKLLLDYLHARPLLNLSLRLGEGSGSVCAFPILDSAVRMLNEMDTFAHASITKYF</sequence>
<name>A0A3E4MYU1_9BACT</name>
<dbReference type="PANTHER" id="PTHR43463:SF1">
    <property type="entry name" value="NICOTINATE-NUCLEOTIDE--DIMETHYLBENZIMIDAZOLE PHOSPHORIBOSYLTRANSFERASE"/>
    <property type="match status" value="1"/>
</dbReference>
<comment type="similarity">
    <text evidence="2 10">Belongs to the CobT family.</text>
</comment>
<organism evidence="11 12">
    <name type="scientific">Phocaeicola plebeius</name>
    <dbReference type="NCBI Taxonomy" id="310297"/>
    <lineage>
        <taxon>Bacteria</taxon>
        <taxon>Pseudomonadati</taxon>
        <taxon>Bacteroidota</taxon>
        <taxon>Bacteroidia</taxon>
        <taxon>Bacteroidales</taxon>
        <taxon>Bacteroidaceae</taxon>
        <taxon>Phocaeicola</taxon>
    </lineage>
</organism>
<evidence type="ECO:0000256" key="2">
    <source>
        <dbReference type="ARBA" id="ARBA00007110"/>
    </source>
</evidence>
<dbReference type="HAMAP" id="MF_00230">
    <property type="entry name" value="CobT"/>
    <property type="match status" value="1"/>
</dbReference>
<gene>
    <name evidence="10 11" type="primary">cobT</name>
    <name evidence="11" type="ORF">DXD04_09655</name>
</gene>
<evidence type="ECO:0000256" key="9">
    <source>
        <dbReference type="ARBA" id="ARBA00047340"/>
    </source>
</evidence>
<proteinExistence type="inferred from homology"/>
<dbReference type="GO" id="GO:0008939">
    <property type="term" value="F:nicotinate-nucleotide-dimethylbenzimidazole phosphoribosyltransferase activity"/>
    <property type="evidence" value="ECO:0007669"/>
    <property type="project" value="UniProtKB-UniRule"/>
</dbReference>
<dbReference type="InterPro" id="IPR023195">
    <property type="entry name" value="Nict_dMeBzImd_PRibTrfase_N"/>
</dbReference>
<dbReference type="EC" id="2.4.2.21" evidence="3 10"/>
<keyword evidence="6 10" id="KW-0328">Glycosyltransferase</keyword>
<evidence type="ECO:0000256" key="4">
    <source>
        <dbReference type="ARBA" id="ARBA00015486"/>
    </source>
</evidence>
<dbReference type="Gene3D" id="1.10.1610.10">
    <property type="match status" value="1"/>
</dbReference>
<keyword evidence="5 10" id="KW-0169">Cobalamin biosynthesis</keyword>
<dbReference type="Proteomes" id="UP000260862">
    <property type="component" value="Unassembled WGS sequence"/>
</dbReference>
<comment type="caution">
    <text evidence="11">The sequence shown here is derived from an EMBL/GenBank/DDBJ whole genome shotgun (WGS) entry which is preliminary data.</text>
</comment>
<evidence type="ECO:0000256" key="1">
    <source>
        <dbReference type="ARBA" id="ARBA00005049"/>
    </source>
</evidence>
<dbReference type="InterPro" id="IPR017846">
    <property type="entry name" value="Nict_dMeBzImd_PRibTrfase_bact"/>
</dbReference>
<dbReference type="RefSeq" id="WP_117672933.1">
    <property type="nucleotide sequence ID" value="NZ_CABOGR010000016.1"/>
</dbReference>
<dbReference type="Gene3D" id="3.40.50.10210">
    <property type="match status" value="1"/>
</dbReference>
<dbReference type="Pfam" id="PF02277">
    <property type="entry name" value="DBI_PRT"/>
    <property type="match status" value="1"/>
</dbReference>
<evidence type="ECO:0000256" key="6">
    <source>
        <dbReference type="ARBA" id="ARBA00022676"/>
    </source>
</evidence>
<evidence type="ECO:0000256" key="7">
    <source>
        <dbReference type="ARBA" id="ARBA00022679"/>
    </source>
</evidence>
<dbReference type="PANTHER" id="PTHR43463">
    <property type="entry name" value="NICOTINATE-NUCLEOTIDE--DIMETHYLBENZIMIDAZOLE PHOSPHORIBOSYLTRANSFERASE"/>
    <property type="match status" value="1"/>
</dbReference>
<comment type="catalytic activity">
    <reaction evidence="9 10">
        <text>5,6-dimethylbenzimidazole + nicotinate beta-D-ribonucleotide = alpha-ribazole 5'-phosphate + nicotinate + H(+)</text>
        <dbReference type="Rhea" id="RHEA:11196"/>
        <dbReference type="ChEBI" id="CHEBI:15378"/>
        <dbReference type="ChEBI" id="CHEBI:15890"/>
        <dbReference type="ChEBI" id="CHEBI:32544"/>
        <dbReference type="ChEBI" id="CHEBI:57502"/>
        <dbReference type="ChEBI" id="CHEBI:57918"/>
        <dbReference type="EC" id="2.4.2.21"/>
    </reaction>
</comment>
<dbReference type="FunFam" id="3.40.50.10210:FF:000001">
    <property type="entry name" value="Nicotinate-nucleotide--dimethylbenzimidazole phosphoribosyltransferase"/>
    <property type="match status" value="1"/>
</dbReference>
<keyword evidence="7 10" id="KW-0808">Transferase</keyword>
<dbReference type="EMBL" id="QSQT01000016">
    <property type="protein sequence ID" value="RGK54919.1"/>
    <property type="molecule type" value="Genomic_DNA"/>
</dbReference>
<dbReference type="NCBIfam" id="NF000996">
    <property type="entry name" value="PRK00105.1"/>
    <property type="match status" value="1"/>
</dbReference>
<dbReference type="CDD" id="cd02439">
    <property type="entry name" value="DMB-PRT_CobT"/>
    <property type="match status" value="1"/>
</dbReference>
<dbReference type="NCBIfam" id="TIGR03160">
    <property type="entry name" value="cobT_DBIPRT"/>
    <property type="match status" value="1"/>
</dbReference>
<dbReference type="InterPro" id="IPR036087">
    <property type="entry name" value="Nict_dMeBzImd_PRibTrfase_sf"/>
</dbReference>
<evidence type="ECO:0000256" key="10">
    <source>
        <dbReference type="HAMAP-Rule" id="MF_00230"/>
    </source>
</evidence>
<dbReference type="InterPro" id="IPR003200">
    <property type="entry name" value="Nict_dMeBzImd_PRibTrfase"/>
</dbReference>
<protein>
    <recommendedName>
        <fullName evidence="4 10">Nicotinate-nucleotide--dimethylbenzimidazole phosphoribosyltransferase</fullName>
        <shortName evidence="10">NN:DBI PRT</shortName>
        <ecNumber evidence="3 10">2.4.2.21</ecNumber>
    </recommendedName>
    <alternativeName>
        <fullName evidence="8 10">N(1)-alpha-phosphoribosyltransferase</fullName>
    </alternativeName>
</protein>
<evidence type="ECO:0000313" key="12">
    <source>
        <dbReference type="Proteomes" id="UP000260862"/>
    </source>
</evidence>
<evidence type="ECO:0000256" key="8">
    <source>
        <dbReference type="ARBA" id="ARBA00030686"/>
    </source>
</evidence>
<comment type="pathway">
    <text evidence="1 10">Nucleoside biosynthesis; alpha-ribazole biosynthesis; alpha-ribazole from 5,6-dimethylbenzimidazole: step 1/2.</text>
</comment>
<keyword evidence="12" id="KW-1185">Reference proteome</keyword>
<dbReference type="GO" id="GO:0009236">
    <property type="term" value="P:cobalamin biosynthetic process"/>
    <property type="evidence" value="ECO:0007669"/>
    <property type="project" value="UniProtKB-UniRule"/>
</dbReference>
<evidence type="ECO:0000256" key="3">
    <source>
        <dbReference type="ARBA" id="ARBA00011991"/>
    </source>
</evidence>
<comment type="function">
    <text evidence="10">Catalyzes the synthesis of alpha-ribazole-5'-phosphate from nicotinate mononucleotide (NAMN) and 5,6-dimethylbenzimidazole (DMB).</text>
</comment>
<evidence type="ECO:0000256" key="5">
    <source>
        <dbReference type="ARBA" id="ARBA00022573"/>
    </source>
</evidence>
<accession>A0A3E4MYU1</accession>